<accession>A0A0M6YG62</accession>
<dbReference type="GO" id="GO:0033194">
    <property type="term" value="P:response to hydroperoxide"/>
    <property type="evidence" value="ECO:0007669"/>
    <property type="project" value="TreeGrafter"/>
</dbReference>
<dbReference type="GO" id="GO:0005829">
    <property type="term" value="C:cytosol"/>
    <property type="evidence" value="ECO:0007669"/>
    <property type="project" value="TreeGrafter"/>
</dbReference>
<gene>
    <name evidence="3" type="ORF">JDO7802_00932</name>
</gene>
<organism evidence="3 4">
    <name type="scientific">Jannaschia donghaensis</name>
    <dbReference type="NCBI Taxonomy" id="420998"/>
    <lineage>
        <taxon>Bacteria</taxon>
        <taxon>Pseudomonadati</taxon>
        <taxon>Pseudomonadota</taxon>
        <taxon>Alphaproteobacteria</taxon>
        <taxon>Rhodobacterales</taxon>
        <taxon>Roseobacteraceae</taxon>
        <taxon>Jannaschia</taxon>
    </lineage>
</organism>
<evidence type="ECO:0000256" key="2">
    <source>
        <dbReference type="SAM" id="MobiDB-lite"/>
    </source>
</evidence>
<dbReference type="RefSeq" id="WP_055083137.1">
    <property type="nucleotide sequence ID" value="NZ_CXSU01000011.1"/>
</dbReference>
<dbReference type="InterPro" id="IPR005583">
    <property type="entry name" value="YaaA"/>
</dbReference>
<protein>
    <recommendedName>
        <fullName evidence="1">UPF0246 protein JDO7802_00932</fullName>
    </recommendedName>
</protein>
<evidence type="ECO:0000313" key="4">
    <source>
        <dbReference type="Proteomes" id="UP000049222"/>
    </source>
</evidence>
<dbReference type="AlphaFoldDB" id="A0A0M6YG62"/>
<dbReference type="PANTHER" id="PTHR30283">
    <property type="entry name" value="PEROXIDE STRESS RESPONSE PROTEIN YAAA"/>
    <property type="match status" value="1"/>
</dbReference>
<comment type="similarity">
    <text evidence="1">Belongs to the UPF0246 family.</text>
</comment>
<dbReference type="Proteomes" id="UP000049222">
    <property type="component" value="Unassembled WGS sequence"/>
</dbReference>
<evidence type="ECO:0000313" key="3">
    <source>
        <dbReference type="EMBL" id="CTQ48924.1"/>
    </source>
</evidence>
<name>A0A0M6YG62_9RHOB</name>
<dbReference type="Pfam" id="PF03883">
    <property type="entry name" value="H2O2_YaaD"/>
    <property type="match status" value="1"/>
</dbReference>
<dbReference type="STRING" id="420998.JDO7802_00932"/>
<sequence length="256" mass="27833">MLTVISPAKTLDFAAVTHTATPVRFPDDVAQLATVARDLSVTQLMKLMSISETLAVLNRDRFRDWDVAPEKAAVFAFAGDTYTGLDAGTLSGDALRQAQGHLRILSGMYGLLRPLDALKPYRLEMGSKLATARGKTLYDFWGDRIARALNDDAADTGATHLLNCASQEYFGAVDRDALTLPVVTPRFLEDKPGGPKVVGFFAKQARGAMARFVMENRITDPADLRGFTTGGYEYQPSQSAEDAPVFLRPDQAQKAA</sequence>
<evidence type="ECO:0000256" key="1">
    <source>
        <dbReference type="HAMAP-Rule" id="MF_00652"/>
    </source>
</evidence>
<dbReference type="HAMAP" id="MF_00652">
    <property type="entry name" value="UPF0246"/>
    <property type="match status" value="1"/>
</dbReference>
<keyword evidence="4" id="KW-1185">Reference proteome</keyword>
<dbReference type="EMBL" id="CXSU01000011">
    <property type="protein sequence ID" value="CTQ48924.1"/>
    <property type="molecule type" value="Genomic_DNA"/>
</dbReference>
<reference evidence="3 4" key="1">
    <citation type="submission" date="2015-07" db="EMBL/GenBank/DDBJ databases">
        <authorList>
            <person name="Noorani M."/>
        </authorList>
    </citation>
    <scope>NUCLEOTIDE SEQUENCE [LARGE SCALE GENOMIC DNA]</scope>
    <source>
        <strain evidence="3 4">CECT 7802</strain>
    </source>
</reference>
<dbReference type="OrthoDB" id="9777133at2"/>
<proteinExistence type="inferred from homology"/>
<dbReference type="NCBIfam" id="NF002542">
    <property type="entry name" value="PRK02101.1-3"/>
    <property type="match status" value="1"/>
</dbReference>
<dbReference type="PANTHER" id="PTHR30283:SF4">
    <property type="entry name" value="PEROXIDE STRESS RESISTANCE PROTEIN YAAA"/>
    <property type="match status" value="1"/>
</dbReference>
<feature type="region of interest" description="Disordered" evidence="2">
    <location>
        <begin position="229"/>
        <end position="256"/>
    </location>
</feature>